<comment type="caution">
    <text evidence="1">The sequence shown here is derived from an EMBL/GenBank/DDBJ whole genome shotgun (WGS) entry which is preliminary data.</text>
</comment>
<gene>
    <name evidence="1" type="ORF">CQ14_36950</name>
</gene>
<dbReference type="Proteomes" id="UP000051660">
    <property type="component" value="Unassembled WGS sequence"/>
</dbReference>
<dbReference type="AlphaFoldDB" id="A0A0R3MHY7"/>
<accession>A0A0R3MHY7</accession>
<protein>
    <submittedName>
        <fullName evidence="1">Uncharacterized protein</fullName>
    </submittedName>
</protein>
<reference evidence="1 2" key="1">
    <citation type="submission" date="2014-03" db="EMBL/GenBank/DDBJ databases">
        <title>Bradyrhizobium valentinum sp. nov., isolated from effective nodules of Lupinus mariae-josephae, a lupine endemic of basic-lime soils in Eastern Spain.</title>
        <authorList>
            <person name="Duran D."/>
            <person name="Rey L."/>
            <person name="Navarro A."/>
            <person name="Busquets A."/>
            <person name="Imperial J."/>
            <person name="Ruiz-Argueso T."/>
        </authorList>
    </citation>
    <scope>NUCLEOTIDE SEQUENCE [LARGE SCALE GENOMIC DNA]</scope>
    <source>
        <strain evidence="1 2">CCBAU 23086</strain>
    </source>
</reference>
<name>A0A0R3MHY7_9BRAD</name>
<evidence type="ECO:0000313" key="1">
    <source>
        <dbReference type="EMBL" id="KRR17663.1"/>
    </source>
</evidence>
<organism evidence="1 2">
    <name type="scientific">Bradyrhizobium lablabi</name>
    <dbReference type="NCBI Taxonomy" id="722472"/>
    <lineage>
        <taxon>Bacteria</taxon>
        <taxon>Pseudomonadati</taxon>
        <taxon>Pseudomonadota</taxon>
        <taxon>Alphaproteobacteria</taxon>
        <taxon>Hyphomicrobiales</taxon>
        <taxon>Nitrobacteraceae</taxon>
        <taxon>Bradyrhizobium</taxon>
    </lineage>
</organism>
<proteinExistence type="predicted"/>
<dbReference type="EMBL" id="LLYB01000117">
    <property type="protein sequence ID" value="KRR17663.1"/>
    <property type="molecule type" value="Genomic_DNA"/>
</dbReference>
<sequence length="119" mass="13333">MCLIMTPLGVEGHPFCVQGTQITRNCKQDLVGYLKCFARAFLCQKRLRKRDCRIDIVWLLLQSLAQTFLVGNSEEGVCNALAHSRIDVLGAQQLWPRRLLNGDHLVIQAGATTKHKSGE</sequence>
<evidence type="ECO:0000313" key="2">
    <source>
        <dbReference type="Proteomes" id="UP000051660"/>
    </source>
</evidence>